<accession>A0A520MP30</accession>
<feature type="transmembrane region" description="Helical" evidence="6">
    <location>
        <begin position="12"/>
        <end position="31"/>
    </location>
</feature>
<feature type="domain" description="EamA" evidence="7">
    <location>
        <begin position="9"/>
        <end position="141"/>
    </location>
</feature>
<feature type="transmembrane region" description="Helical" evidence="6">
    <location>
        <begin position="124"/>
        <end position="141"/>
    </location>
</feature>
<protein>
    <submittedName>
        <fullName evidence="8">DMT family transporter</fullName>
    </submittedName>
</protein>
<comment type="caution">
    <text evidence="8">The sequence shown here is derived from an EMBL/GenBank/DDBJ whole genome shotgun (WGS) entry which is preliminary data.</text>
</comment>
<evidence type="ECO:0000256" key="5">
    <source>
        <dbReference type="ARBA" id="ARBA00023136"/>
    </source>
</evidence>
<feature type="transmembrane region" description="Helical" evidence="6">
    <location>
        <begin position="37"/>
        <end position="57"/>
    </location>
</feature>
<dbReference type="Proteomes" id="UP000315889">
    <property type="component" value="Unassembled WGS sequence"/>
</dbReference>
<keyword evidence="2" id="KW-1003">Cell membrane</keyword>
<dbReference type="EMBL" id="SHBP01000001">
    <property type="protein sequence ID" value="RZO22965.1"/>
    <property type="molecule type" value="Genomic_DNA"/>
</dbReference>
<feature type="transmembrane region" description="Helical" evidence="6">
    <location>
        <begin position="243"/>
        <end position="261"/>
    </location>
</feature>
<keyword evidence="4 6" id="KW-1133">Transmembrane helix</keyword>
<feature type="transmembrane region" description="Helical" evidence="6">
    <location>
        <begin position="267"/>
        <end position="289"/>
    </location>
</feature>
<proteinExistence type="predicted"/>
<feature type="transmembrane region" description="Helical" evidence="6">
    <location>
        <begin position="77"/>
        <end position="94"/>
    </location>
</feature>
<keyword evidence="5 6" id="KW-0472">Membrane</keyword>
<evidence type="ECO:0000256" key="6">
    <source>
        <dbReference type="SAM" id="Phobius"/>
    </source>
</evidence>
<dbReference type="PANTHER" id="PTHR42920">
    <property type="entry name" value="OS03G0707200 PROTEIN-RELATED"/>
    <property type="match status" value="1"/>
</dbReference>
<dbReference type="InterPro" id="IPR000620">
    <property type="entry name" value="EamA_dom"/>
</dbReference>
<dbReference type="InterPro" id="IPR037185">
    <property type="entry name" value="EmrE-like"/>
</dbReference>
<evidence type="ECO:0000256" key="4">
    <source>
        <dbReference type="ARBA" id="ARBA00022989"/>
    </source>
</evidence>
<evidence type="ECO:0000256" key="1">
    <source>
        <dbReference type="ARBA" id="ARBA00004651"/>
    </source>
</evidence>
<dbReference type="GO" id="GO:0005886">
    <property type="term" value="C:plasma membrane"/>
    <property type="evidence" value="ECO:0007669"/>
    <property type="project" value="UniProtKB-SubCell"/>
</dbReference>
<evidence type="ECO:0000313" key="8">
    <source>
        <dbReference type="EMBL" id="RZO22965.1"/>
    </source>
</evidence>
<keyword evidence="3 6" id="KW-0812">Transmembrane</keyword>
<feature type="transmembrane region" description="Helical" evidence="6">
    <location>
        <begin position="211"/>
        <end position="231"/>
    </location>
</feature>
<feature type="transmembrane region" description="Helical" evidence="6">
    <location>
        <begin position="181"/>
        <end position="199"/>
    </location>
</feature>
<gene>
    <name evidence="8" type="ORF">EVB03_00980</name>
</gene>
<reference evidence="8 9" key="1">
    <citation type="submission" date="2019-02" db="EMBL/GenBank/DDBJ databases">
        <title>Prokaryotic population dynamics and viral predation in marine succession experiment using metagenomics: the confinement effect.</title>
        <authorList>
            <person name="Haro-Moreno J.M."/>
            <person name="Rodriguez-Valera F."/>
            <person name="Lopez-Perez M."/>
        </authorList>
    </citation>
    <scope>NUCLEOTIDE SEQUENCE [LARGE SCALE GENOMIC DNA]</scope>
    <source>
        <strain evidence="8">MED-G170</strain>
    </source>
</reference>
<name>A0A520MP30_9GAMM</name>
<feature type="transmembrane region" description="Helical" evidence="6">
    <location>
        <begin position="100"/>
        <end position="117"/>
    </location>
</feature>
<dbReference type="Pfam" id="PF00892">
    <property type="entry name" value="EamA"/>
    <property type="match status" value="2"/>
</dbReference>
<sequence length="296" mass="32689">MSFRTEIRADLLLLVTALIWGFAFVFQSMGMDHVGPVTFVFGRFVVAAIAILPIWYLMEKPKKIFHYQLADKKALQLGVIMVLGMLVQQQGLLYTTVGRAGFLTGVYVVFVPLLGLLMGTKTEWPTWLGVILAVFGLYFLSQIEADQFVIGDILILISSVAWALHVIYTGKVANQISVYRLMFLQFVFAAMISGVVMLLTEVWDWNAVRDAATSLIFVGVLSSSIGFSLQVIGMRTAPASHTALILSFEAVFAAIGGWWLLNEYLTPIELVGCGLILMGGLVSQFKVFLKSPKNTM</sequence>
<evidence type="ECO:0000256" key="3">
    <source>
        <dbReference type="ARBA" id="ARBA00022692"/>
    </source>
</evidence>
<comment type="subcellular location">
    <subcellularLocation>
        <location evidence="1">Cell membrane</location>
        <topology evidence="1">Multi-pass membrane protein</topology>
    </subcellularLocation>
</comment>
<evidence type="ECO:0000256" key="2">
    <source>
        <dbReference type="ARBA" id="ARBA00022475"/>
    </source>
</evidence>
<dbReference type="AlphaFoldDB" id="A0A520MP30"/>
<organism evidence="8 9">
    <name type="scientific">SAR92 clade bacterium</name>
    <dbReference type="NCBI Taxonomy" id="2315479"/>
    <lineage>
        <taxon>Bacteria</taxon>
        <taxon>Pseudomonadati</taxon>
        <taxon>Pseudomonadota</taxon>
        <taxon>Gammaproteobacteria</taxon>
        <taxon>Cellvibrionales</taxon>
        <taxon>Porticoccaceae</taxon>
        <taxon>SAR92 clade</taxon>
    </lineage>
</organism>
<evidence type="ECO:0000313" key="9">
    <source>
        <dbReference type="Proteomes" id="UP000315889"/>
    </source>
</evidence>
<feature type="domain" description="EamA" evidence="7">
    <location>
        <begin position="150"/>
        <end position="280"/>
    </location>
</feature>
<dbReference type="SUPFAM" id="SSF103481">
    <property type="entry name" value="Multidrug resistance efflux transporter EmrE"/>
    <property type="match status" value="2"/>
</dbReference>
<feature type="transmembrane region" description="Helical" evidence="6">
    <location>
        <begin position="147"/>
        <end position="169"/>
    </location>
</feature>
<dbReference type="InterPro" id="IPR051258">
    <property type="entry name" value="Diverse_Substrate_Transporter"/>
</dbReference>
<dbReference type="PANTHER" id="PTHR42920:SF5">
    <property type="entry name" value="EAMA DOMAIN-CONTAINING PROTEIN"/>
    <property type="match status" value="1"/>
</dbReference>
<evidence type="ECO:0000259" key="7">
    <source>
        <dbReference type="Pfam" id="PF00892"/>
    </source>
</evidence>